<sequence length="69" mass="7647">MCMHTQEQCIHKSQQSDESNPLHHWPAGLLPVQNQQSEASIPHPTKYYLISHHGGSPVSQTHDAGTPNP</sequence>
<dbReference type="EMBL" id="GGEC01045126">
    <property type="protein sequence ID" value="MBX25610.1"/>
    <property type="molecule type" value="Transcribed_RNA"/>
</dbReference>
<organism evidence="2">
    <name type="scientific">Rhizophora mucronata</name>
    <name type="common">Asiatic mangrove</name>
    <dbReference type="NCBI Taxonomy" id="61149"/>
    <lineage>
        <taxon>Eukaryota</taxon>
        <taxon>Viridiplantae</taxon>
        <taxon>Streptophyta</taxon>
        <taxon>Embryophyta</taxon>
        <taxon>Tracheophyta</taxon>
        <taxon>Spermatophyta</taxon>
        <taxon>Magnoliopsida</taxon>
        <taxon>eudicotyledons</taxon>
        <taxon>Gunneridae</taxon>
        <taxon>Pentapetalae</taxon>
        <taxon>rosids</taxon>
        <taxon>fabids</taxon>
        <taxon>Malpighiales</taxon>
        <taxon>Rhizophoraceae</taxon>
        <taxon>Rhizophora</taxon>
    </lineage>
</organism>
<name>A0A2P2M5X9_RHIMU</name>
<reference evidence="2" key="1">
    <citation type="submission" date="2018-02" db="EMBL/GenBank/DDBJ databases">
        <title>Rhizophora mucronata_Transcriptome.</title>
        <authorList>
            <person name="Meera S.P."/>
            <person name="Sreeshan A."/>
            <person name="Augustine A."/>
        </authorList>
    </citation>
    <scope>NUCLEOTIDE SEQUENCE</scope>
    <source>
        <tissue evidence="2">Leaf</tissue>
    </source>
</reference>
<evidence type="ECO:0000313" key="2">
    <source>
        <dbReference type="EMBL" id="MBX25610.1"/>
    </source>
</evidence>
<feature type="region of interest" description="Disordered" evidence="1">
    <location>
        <begin position="1"/>
        <end position="27"/>
    </location>
</feature>
<dbReference type="AlphaFoldDB" id="A0A2P2M5X9"/>
<accession>A0A2P2M5X9</accession>
<evidence type="ECO:0000256" key="1">
    <source>
        <dbReference type="SAM" id="MobiDB-lite"/>
    </source>
</evidence>
<feature type="compositionally biased region" description="Polar residues" evidence="1">
    <location>
        <begin position="1"/>
        <end position="19"/>
    </location>
</feature>
<protein>
    <submittedName>
        <fullName evidence="2">Uncharacterized protein</fullName>
    </submittedName>
</protein>
<proteinExistence type="predicted"/>